<evidence type="ECO:0000313" key="3">
    <source>
        <dbReference type="EMBL" id="SHE90550.1"/>
    </source>
</evidence>
<dbReference type="RefSeq" id="WP_062183979.1">
    <property type="nucleotide sequence ID" value="NZ_BBXL01000024.1"/>
</dbReference>
<proteinExistence type="predicted"/>
<dbReference type="InterPro" id="IPR050904">
    <property type="entry name" value="Adhesion/Biosynth-related"/>
</dbReference>
<gene>
    <name evidence="3" type="ORF">SAMN05444362_102459</name>
</gene>
<organism evidence="3 4">
    <name type="scientific">Dysgonomonas macrotermitis</name>
    <dbReference type="NCBI Taxonomy" id="1346286"/>
    <lineage>
        <taxon>Bacteria</taxon>
        <taxon>Pseudomonadati</taxon>
        <taxon>Bacteroidota</taxon>
        <taxon>Bacteroidia</taxon>
        <taxon>Bacteroidales</taxon>
        <taxon>Dysgonomonadaceae</taxon>
        <taxon>Dysgonomonas</taxon>
    </lineage>
</organism>
<keyword evidence="1" id="KW-0472">Membrane</keyword>
<dbReference type="InterPro" id="IPR036378">
    <property type="entry name" value="FAS1_dom_sf"/>
</dbReference>
<dbReference type="STRING" id="1346286.SAMN05444362_102459"/>
<feature type="transmembrane region" description="Helical" evidence="1">
    <location>
        <begin position="12"/>
        <end position="30"/>
    </location>
</feature>
<dbReference type="Proteomes" id="UP000184480">
    <property type="component" value="Unassembled WGS sequence"/>
</dbReference>
<evidence type="ECO:0000256" key="1">
    <source>
        <dbReference type="SAM" id="Phobius"/>
    </source>
</evidence>
<keyword evidence="4" id="KW-1185">Reference proteome</keyword>
<dbReference type="PROSITE" id="PS50213">
    <property type="entry name" value="FAS1"/>
    <property type="match status" value="1"/>
</dbReference>
<sequence length="595" mass="66389">MKATNYIKPVNIYLATLSLFIVVAVALGYSSCSDDLDGKTFVVSDEIMIDEYITQKDPTMSTFLEIVDKAGFRGMIHAYGTYTCFIPTNEAIDAYVKEKGKSSWSEFSDTELENMVKFHIVNDTLPTADFVDGRLPSPTMLKKYLTTATEASGSTALIRVNRQGLISEKDIRCANGYINKIDKVLTPNEITLSGEISNLPDTYSLFKTVMKETGWLDSLSVSKEDEWKTVFLQSDKTFEDQGITSRADLISYLSSVLPDVTSTKTLLWTYAAYHCSKGLYYVADLGLISALQTGAPNQVLTFKNSNGELLVNEYINVSAGTTEEGIPVLKSSTYTDYSCDNGVMIDLGGYVGPVIRPAMAVYWDIAEQPEIVKLKEFRKKGVGQAINIALDELSEMKFDIRNTAYTAIQYCTESAYNSKTAYAYYDNLQFNFNRITSVSMKTPLLTEGTYNVWLCWRRAGYGDKIKTIFEQDGKEDQTLANIITLDEYFDTAAASEGLLASGMKRYSAKERNSTMNSRLLGTIVVESTGRHWLKFESINQAKASNVWLDMIHFIPVDDDQLWPRFDVEGNAIYKGADCETIAPTNLACSADNDVR</sequence>
<dbReference type="EMBL" id="FQUC01000002">
    <property type="protein sequence ID" value="SHE90550.1"/>
    <property type="molecule type" value="Genomic_DNA"/>
</dbReference>
<dbReference type="PANTHER" id="PTHR10900:SF77">
    <property type="entry name" value="FI19380P1"/>
    <property type="match status" value="1"/>
</dbReference>
<keyword evidence="1" id="KW-1133">Transmembrane helix</keyword>
<dbReference type="PANTHER" id="PTHR10900">
    <property type="entry name" value="PERIOSTIN-RELATED"/>
    <property type="match status" value="1"/>
</dbReference>
<reference evidence="4" key="1">
    <citation type="submission" date="2016-11" db="EMBL/GenBank/DDBJ databases">
        <authorList>
            <person name="Varghese N."/>
            <person name="Submissions S."/>
        </authorList>
    </citation>
    <scope>NUCLEOTIDE SEQUENCE [LARGE SCALE GENOMIC DNA]</scope>
    <source>
        <strain evidence="4">DSM 27370</strain>
    </source>
</reference>
<dbReference type="AlphaFoldDB" id="A0A1M4XAX0"/>
<dbReference type="SUPFAM" id="SSF82153">
    <property type="entry name" value="FAS1 domain"/>
    <property type="match status" value="2"/>
</dbReference>
<keyword evidence="1" id="KW-0812">Transmembrane</keyword>
<dbReference type="OrthoDB" id="1119934at2"/>
<protein>
    <submittedName>
        <fullName evidence="3">Uncaracterized surface protein containing fasciclin (FAS1) repeats</fullName>
    </submittedName>
</protein>
<accession>A0A1M4XAX0</accession>
<dbReference type="SMART" id="SM00554">
    <property type="entry name" value="FAS1"/>
    <property type="match status" value="1"/>
</dbReference>
<evidence type="ECO:0000259" key="2">
    <source>
        <dbReference type="PROSITE" id="PS50213"/>
    </source>
</evidence>
<evidence type="ECO:0000313" key="4">
    <source>
        <dbReference type="Proteomes" id="UP000184480"/>
    </source>
</evidence>
<feature type="domain" description="FAS1" evidence="2">
    <location>
        <begin position="47"/>
        <end position="185"/>
    </location>
</feature>
<dbReference type="InterPro" id="IPR000782">
    <property type="entry name" value="FAS1_domain"/>
</dbReference>
<dbReference type="Pfam" id="PF02469">
    <property type="entry name" value="Fasciclin"/>
    <property type="match status" value="1"/>
</dbReference>
<name>A0A1M4XAX0_9BACT</name>
<dbReference type="Gene3D" id="2.30.180.10">
    <property type="entry name" value="FAS1 domain"/>
    <property type="match status" value="2"/>
</dbReference>